<feature type="region of interest" description="Disordered" evidence="1">
    <location>
        <begin position="1"/>
        <end position="105"/>
    </location>
</feature>
<comment type="caution">
    <text evidence="2">The sequence shown here is derived from an EMBL/GenBank/DDBJ whole genome shotgun (WGS) entry which is preliminary data.</text>
</comment>
<dbReference type="Proteomes" id="UP000230066">
    <property type="component" value="Unassembled WGS sequence"/>
</dbReference>
<dbReference type="AlphaFoldDB" id="A0A4E0RMV7"/>
<feature type="compositionally biased region" description="Basic residues" evidence="1">
    <location>
        <begin position="96"/>
        <end position="105"/>
    </location>
</feature>
<protein>
    <submittedName>
        <fullName evidence="2">Uncharacterized protein</fullName>
    </submittedName>
</protein>
<accession>A0A4E0RMV7</accession>
<organism evidence="2 3">
    <name type="scientific">Fasciola hepatica</name>
    <name type="common">Liver fluke</name>
    <dbReference type="NCBI Taxonomy" id="6192"/>
    <lineage>
        <taxon>Eukaryota</taxon>
        <taxon>Metazoa</taxon>
        <taxon>Spiralia</taxon>
        <taxon>Lophotrochozoa</taxon>
        <taxon>Platyhelminthes</taxon>
        <taxon>Trematoda</taxon>
        <taxon>Digenea</taxon>
        <taxon>Plagiorchiida</taxon>
        <taxon>Echinostomata</taxon>
        <taxon>Echinostomatoidea</taxon>
        <taxon>Fasciolidae</taxon>
        <taxon>Fasciola</taxon>
    </lineage>
</organism>
<evidence type="ECO:0000256" key="1">
    <source>
        <dbReference type="SAM" id="MobiDB-lite"/>
    </source>
</evidence>
<evidence type="ECO:0000313" key="3">
    <source>
        <dbReference type="Proteomes" id="UP000230066"/>
    </source>
</evidence>
<gene>
    <name evidence="2" type="ORF">D915_010341</name>
</gene>
<feature type="compositionally biased region" description="Acidic residues" evidence="1">
    <location>
        <begin position="12"/>
        <end position="26"/>
    </location>
</feature>
<reference evidence="2" key="1">
    <citation type="submission" date="2019-03" db="EMBL/GenBank/DDBJ databases">
        <title>Improved annotation for the trematode Fasciola hepatica.</title>
        <authorList>
            <person name="Choi Y.-J."/>
            <person name="Martin J."/>
            <person name="Mitreva M."/>
        </authorList>
    </citation>
    <scope>NUCLEOTIDE SEQUENCE [LARGE SCALE GENOMIC DNA]</scope>
</reference>
<name>A0A4E0RMV7_FASHE</name>
<evidence type="ECO:0000313" key="2">
    <source>
        <dbReference type="EMBL" id="THD18252.1"/>
    </source>
</evidence>
<sequence>MRTEQCEVACDKEEDENDNHDFDDEGLGDKDSLSDYDEDDDAKQSRSAGRHAKARGHNCSGNVGEICRKRPVRERSRLLLEPRDDNRRNHQDQLNRKHQANIKTS</sequence>
<keyword evidence="3" id="KW-1185">Reference proteome</keyword>
<dbReference type="EMBL" id="JXXN02015298">
    <property type="protein sequence ID" value="THD18252.1"/>
    <property type="molecule type" value="Genomic_DNA"/>
</dbReference>
<proteinExistence type="predicted"/>
<feature type="compositionally biased region" description="Basic and acidic residues" evidence="1">
    <location>
        <begin position="73"/>
        <end position="95"/>
    </location>
</feature>
<feature type="compositionally biased region" description="Basic and acidic residues" evidence="1">
    <location>
        <begin position="1"/>
        <end position="11"/>
    </location>
</feature>